<organism evidence="2 3">
    <name type="scientific">Propioniciclava sinopodophylli</name>
    <dbReference type="NCBI Taxonomy" id="1837344"/>
    <lineage>
        <taxon>Bacteria</taxon>
        <taxon>Bacillati</taxon>
        <taxon>Actinomycetota</taxon>
        <taxon>Actinomycetes</taxon>
        <taxon>Propionibacteriales</taxon>
        <taxon>Propionibacteriaceae</taxon>
        <taxon>Propioniciclava</taxon>
    </lineage>
</organism>
<dbReference type="AlphaFoldDB" id="A0A4Q9KAW7"/>
<dbReference type="Proteomes" id="UP000292373">
    <property type="component" value="Unassembled WGS sequence"/>
</dbReference>
<evidence type="ECO:0000313" key="3">
    <source>
        <dbReference type="Proteomes" id="UP000292373"/>
    </source>
</evidence>
<proteinExistence type="predicted"/>
<dbReference type="EMBL" id="SDMQ01000018">
    <property type="protein sequence ID" value="TBT82746.1"/>
    <property type="molecule type" value="Genomic_DNA"/>
</dbReference>
<accession>A0A4Q9KAW7</accession>
<feature type="region of interest" description="Disordered" evidence="1">
    <location>
        <begin position="1"/>
        <end position="62"/>
    </location>
</feature>
<evidence type="ECO:0000256" key="1">
    <source>
        <dbReference type="SAM" id="MobiDB-lite"/>
    </source>
</evidence>
<keyword evidence="3" id="KW-1185">Reference proteome</keyword>
<name>A0A4Q9KAW7_9ACTN</name>
<feature type="compositionally biased region" description="Basic and acidic residues" evidence="1">
    <location>
        <begin position="17"/>
        <end position="43"/>
    </location>
</feature>
<sequence length="127" mass="13904">MPRRVGLPGASELFRSTSDELAREADAARVPEAQPEPRPDAKPPRRRPTRTTAGEVEHTGRVRHDEKITVYVSGEELLALEHLRLDLRAEHGLAVDRGRIVRAAIASALASVAEMGADADVVRRLSQ</sequence>
<comment type="caution">
    <text evidence="2">The sequence shown here is derived from an EMBL/GenBank/DDBJ whole genome shotgun (WGS) entry which is preliminary data.</text>
</comment>
<dbReference type="RefSeq" id="WP_131169937.1">
    <property type="nucleotide sequence ID" value="NZ_CANLBI010000005.1"/>
</dbReference>
<evidence type="ECO:0008006" key="4">
    <source>
        <dbReference type="Google" id="ProtNLM"/>
    </source>
</evidence>
<evidence type="ECO:0000313" key="2">
    <source>
        <dbReference type="EMBL" id="TBT82746.1"/>
    </source>
</evidence>
<protein>
    <recommendedName>
        <fullName evidence="4">Cobyrinic acid a,c-diamide synthase</fullName>
    </recommendedName>
</protein>
<gene>
    <name evidence="2" type="ORF">ET989_13730</name>
</gene>
<dbReference type="OrthoDB" id="3825678at2"/>
<reference evidence="2 3" key="1">
    <citation type="submission" date="2019-01" db="EMBL/GenBank/DDBJ databases">
        <title>Lactibacter flavus gen. nov., sp. nov., a novel bacterium of the family Propionibacteriaceae isolated from raw milk and dairy products.</title>
        <authorList>
            <person name="Huptas C."/>
            <person name="Wenning M."/>
            <person name="Breitenwieser F."/>
            <person name="Doll E."/>
            <person name="Von Neubeck M."/>
            <person name="Busse H.-J."/>
            <person name="Scherer S."/>
        </authorList>
    </citation>
    <scope>NUCLEOTIDE SEQUENCE [LARGE SCALE GENOMIC DNA]</scope>
    <source>
        <strain evidence="2 3">KCTC 33808</strain>
    </source>
</reference>